<gene>
    <name evidence="1" type="ORF">SAMN05216389_10660</name>
</gene>
<dbReference type="Pfam" id="PF12227">
    <property type="entry name" value="DUF3603"/>
    <property type="match status" value="1"/>
</dbReference>
<proteinExistence type="predicted"/>
<dbReference type="OrthoDB" id="2960746at2"/>
<protein>
    <submittedName>
        <fullName evidence="1">Uncharacterized protein</fullName>
    </submittedName>
</protein>
<dbReference type="Proteomes" id="UP000198618">
    <property type="component" value="Unassembled WGS sequence"/>
</dbReference>
<reference evidence="1 2" key="1">
    <citation type="submission" date="2016-10" db="EMBL/GenBank/DDBJ databases">
        <authorList>
            <person name="de Groot N.N."/>
        </authorList>
    </citation>
    <scope>NUCLEOTIDE SEQUENCE [LARGE SCALE GENOMIC DNA]</scope>
    <source>
        <strain evidence="1 2">IBRC-M 10780</strain>
    </source>
</reference>
<keyword evidence="2" id="KW-1185">Reference proteome</keyword>
<evidence type="ECO:0000313" key="2">
    <source>
        <dbReference type="Proteomes" id="UP000198618"/>
    </source>
</evidence>
<organism evidence="1 2">
    <name type="scientific">Oceanobacillus limi</name>
    <dbReference type="NCBI Taxonomy" id="930131"/>
    <lineage>
        <taxon>Bacteria</taxon>
        <taxon>Bacillati</taxon>
        <taxon>Bacillota</taxon>
        <taxon>Bacilli</taxon>
        <taxon>Bacillales</taxon>
        <taxon>Bacillaceae</taxon>
        <taxon>Oceanobacillus</taxon>
    </lineage>
</organism>
<name>A0A1I0C6Q7_9BACI</name>
<dbReference type="STRING" id="930131.SAMN05216389_10660"/>
<evidence type="ECO:0000313" key="1">
    <source>
        <dbReference type="EMBL" id="SET15109.1"/>
    </source>
</evidence>
<dbReference type="InterPro" id="IPR020909">
    <property type="entry name" value="UPF0736"/>
</dbReference>
<accession>A0A1I0C6Q7</accession>
<sequence length="257" mass="31047">MLYLHDVWVNWFEGEENGYNVCYYHEWRKDDKIELLDQVPLLYITEGLYNYIENDMHDLPKPLLDMIYKRAYLRKGQERTGLDYACVVTDGNDIIAFDTIGYRIPIRKSRLIPRQEQLVYDMIEKVKPQNFDFDADSYEKEYHMLSMSPDLVFGLTRRERQLKQLLMMGLDQLRTTNNIEELRYWLTEWDPKKYPFIRFMDEEKVWQALYDGVKVGWSRAHEDLCAKLIKGQPFLEKMWEIEHSYEQGVPKQKSKNQ</sequence>
<dbReference type="AlphaFoldDB" id="A0A1I0C6Q7"/>
<dbReference type="EMBL" id="FOHE01000006">
    <property type="protein sequence ID" value="SET15109.1"/>
    <property type="molecule type" value="Genomic_DNA"/>
</dbReference>
<dbReference type="RefSeq" id="WP_090868683.1">
    <property type="nucleotide sequence ID" value="NZ_FOHE01000006.1"/>
</dbReference>